<evidence type="ECO:0000256" key="1">
    <source>
        <dbReference type="ARBA" id="ARBA00004123"/>
    </source>
</evidence>
<evidence type="ECO:0000256" key="3">
    <source>
        <dbReference type="ARBA" id="ARBA00022771"/>
    </source>
</evidence>
<keyword evidence="5" id="KW-0805">Transcription regulation</keyword>
<dbReference type="ExpressionAtlas" id="A0A3L6DZP8">
    <property type="expression patterns" value="baseline and differential"/>
</dbReference>
<evidence type="ECO:0000256" key="7">
    <source>
        <dbReference type="ARBA" id="ARBA00023163"/>
    </source>
</evidence>
<dbReference type="FunFam" id="4.10.1100.10:FF:000001">
    <property type="entry name" value="Squamosa promoter-binding-like protein 14"/>
    <property type="match status" value="1"/>
</dbReference>
<dbReference type="GO" id="GO:0008270">
    <property type="term" value="F:zinc ion binding"/>
    <property type="evidence" value="ECO:0007669"/>
    <property type="project" value="UniProtKB-KW"/>
</dbReference>
<feature type="compositionally biased region" description="Gly residues" evidence="10">
    <location>
        <begin position="28"/>
        <end position="39"/>
    </location>
</feature>
<feature type="region of interest" description="Disordered" evidence="10">
    <location>
        <begin position="343"/>
        <end position="378"/>
    </location>
</feature>
<keyword evidence="8" id="KW-0539">Nucleus</keyword>
<evidence type="ECO:0000259" key="11">
    <source>
        <dbReference type="PROSITE" id="PS51141"/>
    </source>
</evidence>
<dbReference type="GO" id="GO:0003677">
    <property type="term" value="F:DNA binding"/>
    <property type="evidence" value="ECO:0007669"/>
    <property type="project" value="UniProtKB-KW"/>
</dbReference>
<reference evidence="12 13" key="1">
    <citation type="journal article" date="2018" name="Nat. Genet.">
        <title>Extensive intraspecific gene order and gene structural variations between Mo17 and other maize genomes.</title>
        <authorList>
            <person name="Sun S."/>
            <person name="Zhou Y."/>
            <person name="Chen J."/>
            <person name="Shi J."/>
            <person name="Zhao H."/>
            <person name="Zhao H."/>
            <person name="Song W."/>
            <person name="Zhang M."/>
            <person name="Cui Y."/>
            <person name="Dong X."/>
            <person name="Liu H."/>
            <person name="Ma X."/>
            <person name="Jiao Y."/>
            <person name="Wang B."/>
            <person name="Wei X."/>
            <person name="Stein J.C."/>
            <person name="Glaubitz J.C."/>
            <person name="Lu F."/>
            <person name="Yu G."/>
            <person name="Liang C."/>
            <person name="Fengler K."/>
            <person name="Li B."/>
            <person name="Rafalski A."/>
            <person name="Schnable P.S."/>
            <person name="Ware D.H."/>
            <person name="Buckler E.S."/>
            <person name="Lai J."/>
        </authorList>
    </citation>
    <scope>NUCLEOTIDE SEQUENCE [LARGE SCALE GENOMIC DNA]</scope>
    <source>
        <strain evidence="13">cv. Missouri 17</strain>
        <tissue evidence="12">Seedling</tissue>
    </source>
</reference>
<dbReference type="OrthoDB" id="514967at2759"/>
<feature type="compositionally biased region" description="Polar residues" evidence="10">
    <location>
        <begin position="366"/>
        <end position="378"/>
    </location>
</feature>
<dbReference type="PANTHER" id="PTHR31251">
    <property type="entry name" value="SQUAMOSA PROMOTER-BINDING-LIKE PROTEIN 4"/>
    <property type="match status" value="1"/>
</dbReference>
<evidence type="ECO:0000256" key="6">
    <source>
        <dbReference type="ARBA" id="ARBA00023125"/>
    </source>
</evidence>
<dbReference type="AlphaFoldDB" id="A0A3L6DZP8"/>
<comment type="caution">
    <text evidence="12">The sequence shown here is derived from an EMBL/GenBank/DDBJ whole genome shotgun (WGS) entry which is preliminary data.</text>
</comment>
<dbReference type="SUPFAM" id="SSF103612">
    <property type="entry name" value="SBT domain"/>
    <property type="match status" value="1"/>
</dbReference>
<evidence type="ECO:0000256" key="10">
    <source>
        <dbReference type="SAM" id="MobiDB-lite"/>
    </source>
</evidence>
<protein>
    <submittedName>
        <fullName evidence="12">Squamosa promoter-binding-like protein 17</fullName>
    </submittedName>
</protein>
<accession>A0A3L6DZP8</accession>
<dbReference type="InterPro" id="IPR004333">
    <property type="entry name" value="SBP_dom"/>
</dbReference>
<dbReference type="PANTHER" id="PTHR31251:SF226">
    <property type="entry name" value="SQUAMOSA PROMOTER-BINDING-LIKE PROTEIN 6"/>
    <property type="match status" value="1"/>
</dbReference>
<evidence type="ECO:0000256" key="5">
    <source>
        <dbReference type="ARBA" id="ARBA00023015"/>
    </source>
</evidence>
<dbReference type="OMA" id="PWQGSHE"/>
<keyword evidence="6" id="KW-0238">DNA-binding</keyword>
<name>A0A3L6DZP8_MAIZE</name>
<keyword evidence="4" id="KW-0862">Zinc</keyword>
<comment type="subcellular location">
    <subcellularLocation>
        <location evidence="1">Nucleus</location>
    </subcellularLocation>
</comment>
<keyword evidence="3 9" id="KW-0863">Zinc-finger</keyword>
<dbReference type="Pfam" id="PF03110">
    <property type="entry name" value="SBP"/>
    <property type="match status" value="1"/>
</dbReference>
<dbReference type="GO" id="GO:0005634">
    <property type="term" value="C:nucleus"/>
    <property type="evidence" value="ECO:0007669"/>
    <property type="project" value="UniProtKB-SubCell"/>
</dbReference>
<evidence type="ECO:0000256" key="9">
    <source>
        <dbReference type="PROSITE-ProRule" id="PRU00470"/>
    </source>
</evidence>
<feature type="domain" description="SBP-type" evidence="11">
    <location>
        <begin position="61"/>
        <end position="138"/>
    </location>
</feature>
<evidence type="ECO:0000313" key="12">
    <source>
        <dbReference type="EMBL" id="PWZ14062.1"/>
    </source>
</evidence>
<feature type="region of interest" description="Disordered" evidence="10">
    <location>
        <begin position="24"/>
        <end position="62"/>
    </location>
</feature>
<dbReference type="PROSITE" id="PS51141">
    <property type="entry name" value="ZF_SBP"/>
    <property type="match status" value="1"/>
</dbReference>
<keyword evidence="2" id="KW-0479">Metal-binding</keyword>
<dbReference type="Proteomes" id="UP000251960">
    <property type="component" value="Chromosome 7"/>
</dbReference>
<gene>
    <name evidence="12" type="primary">SPL17_2</name>
    <name evidence="12" type="ORF">Zm00014a_017550</name>
</gene>
<sequence length="378" mass="39599">MATGGGSSRSDDVRGLKFGKKIYFEQDGGSGSGAGAVGGRKGKGVATGGARPASAASAAQPPRCQVDGCGVDLSAVKQYYCRHKVCNMHSKEPRVFVAGIEQRFCQQCSRFHQLHEFDQGKRSCRRRLIGHNERRRKPPPGPLTSRYGRLAASLQEPGRFRSFLLDFSYPRVPSSVRDAWPGIQHGGDRMLGTVQWHGHQEPPHPHRSAAAGYGNHAAYNCHGGLVAGGAPMLSSAAFELPPGGCVAGVAADSSCALSLLSTQPWDTTSHDHRSPAMPAAGAFDGTPVAPSVMASSYAASSAWTGSRDPAADGARNAQRLDDALHLVHPGSAAVHFSGELELALQGSGGPPHLPRVDHGGSGGGTFNHSTTSAMNWSL</sequence>
<evidence type="ECO:0000313" key="13">
    <source>
        <dbReference type="Proteomes" id="UP000251960"/>
    </source>
</evidence>
<feature type="compositionally biased region" description="Low complexity" evidence="10">
    <location>
        <begin position="48"/>
        <end position="62"/>
    </location>
</feature>
<evidence type="ECO:0000256" key="8">
    <source>
        <dbReference type="ARBA" id="ARBA00023242"/>
    </source>
</evidence>
<dbReference type="KEGG" id="zma:542666"/>
<dbReference type="InterPro" id="IPR036893">
    <property type="entry name" value="SBP_sf"/>
</dbReference>
<dbReference type="EMBL" id="NCVQ01000008">
    <property type="protein sequence ID" value="PWZ14062.1"/>
    <property type="molecule type" value="Genomic_DNA"/>
</dbReference>
<evidence type="ECO:0000256" key="4">
    <source>
        <dbReference type="ARBA" id="ARBA00022833"/>
    </source>
</evidence>
<dbReference type="SMR" id="A0A3L6DZP8"/>
<organism evidence="12 13">
    <name type="scientific">Zea mays</name>
    <name type="common">Maize</name>
    <dbReference type="NCBI Taxonomy" id="4577"/>
    <lineage>
        <taxon>Eukaryota</taxon>
        <taxon>Viridiplantae</taxon>
        <taxon>Streptophyta</taxon>
        <taxon>Embryophyta</taxon>
        <taxon>Tracheophyta</taxon>
        <taxon>Spermatophyta</taxon>
        <taxon>Magnoliopsida</taxon>
        <taxon>Liliopsida</taxon>
        <taxon>Poales</taxon>
        <taxon>Poaceae</taxon>
        <taxon>PACMAD clade</taxon>
        <taxon>Panicoideae</taxon>
        <taxon>Andropogonodae</taxon>
        <taxon>Andropogoneae</taxon>
        <taxon>Tripsacinae</taxon>
        <taxon>Zea</taxon>
    </lineage>
</organism>
<dbReference type="Gene3D" id="4.10.1100.10">
    <property type="entry name" value="Transcription factor, SBP-box domain"/>
    <property type="match status" value="1"/>
</dbReference>
<keyword evidence="7" id="KW-0804">Transcription</keyword>
<proteinExistence type="predicted"/>
<evidence type="ECO:0000256" key="2">
    <source>
        <dbReference type="ARBA" id="ARBA00022723"/>
    </source>
</evidence>
<dbReference type="InterPro" id="IPR044817">
    <property type="entry name" value="SBP-like"/>
</dbReference>